<protein>
    <recommendedName>
        <fullName evidence="1">DUF6457 domain-containing protein</fullName>
    </recommendedName>
</protein>
<accession>A0A9W6D0F4</accession>
<reference evidence="2" key="1">
    <citation type="submission" date="2022-12" db="EMBL/GenBank/DDBJ databases">
        <title>Reference genome sequencing for broad-spectrum identification of bacterial and archaeal isolates by mass spectrometry.</title>
        <authorList>
            <person name="Sekiguchi Y."/>
            <person name="Tourlousse D.M."/>
        </authorList>
    </citation>
    <scope>NUCLEOTIDE SEQUENCE</scope>
    <source>
        <strain evidence="2">14</strain>
    </source>
</reference>
<keyword evidence="3" id="KW-1185">Reference proteome</keyword>
<dbReference type="RefSeq" id="WP_281883519.1">
    <property type="nucleotide sequence ID" value="NZ_BSDP01000001.1"/>
</dbReference>
<evidence type="ECO:0000259" key="1">
    <source>
        <dbReference type="Pfam" id="PF20058"/>
    </source>
</evidence>
<dbReference type="AlphaFoldDB" id="A0A9W6D0F4"/>
<feature type="domain" description="DUF6457" evidence="1">
    <location>
        <begin position="5"/>
        <end position="87"/>
    </location>
</feature>
<dbReference type="EMBL" id="BSDP01000001">
    <property type="protein sequence ID" value="GLI27188.1"/>
    <property type="molecule type" value="Genomic_DNA"/>
</dbReference>
<dbReference type="InterPro" id="IPR045598">
    <property type="entry name" value="DUF6457"/>
</dbReference>
<evidence type="ECO:0000313" key="3">
    <source>
        <dbReference type="Proteomes" id="UP001144396"/>
    </source>
</evidence>
<organism evidence="2 3">
    <name type="scientific">Agromyces rhizosphaerae</name>
    <dbReference type="NCBI Taxonomy" id="88374"/>
    <lineage>
        <taxon>Bacteria</taxon>
        <taxon>Bacillati</taxon>
        <taxon>Actinomycetota</taxon>
        <taxon>Actinomycetes</taxon>
        <taxon>Micrococcales</taxon>
        <taxon>Microbacteriaceae</taxon>
        <taxon>Agromyces</taxon>
    </lineage>
</organism>
<name>A0A9W6D0F4_9MICO</name>
<proteinExistence type="predicted"/>
<sequence>MADDAPEILDRWWTELSAALGVEDAPGDIADLLSLAGDAAHRVVRPAAPLTTFLVGYAAARAGGDDAALRRAIDTARELAARHDDADH</sequence>
<comment type="caution">
    <text evidence="2">The sequence shown here is derived from an EMBL/GenBank/DDBJ whole genome shotgun (WGS) entry which is preliminary data.</text>
</comment>
<dbReference type="Pfam" id="PF20058">
    <property type="entry name" value="DUF6457"/>
    <property type="match status" value="1"/>
</dbReference>
<evidence type="ECO:0000313" key="2">
    <source>
        <dbReference type="EMBL" id="GLI27188.1"/>
    </source>
</evidence>
<dbReference type="Proteomes" id="UP001144396">
    <property type="component" value="Unassembled WGS sequence"/>
</dbReference>
<gene>
    <name evidence="2" type="ORF">ARHIZOSPH14_14300</name>
</gene>